<protein>
    <submittedName>
        <fullName evidence="1">Peroxiredoxin</fullName>
    </submittedName>
</protein>
<dbReference type="EMBL" id="JAAHFQ010000356">
    <property type="protein sequence ID" value="NER29365.1"/>
    <property type="molecule type" value="Genomic_DNA"/>
</dbReference>
<reference evidence="1" key="1">
    <citation type="submission" date="2019-11" db="EMBL/GenBank/DDBJ databases">
        <title>Genomic insights into an expanded diversity of filamentous marine cyanobacteria reveals the extraordinary biosynthetic potential of Moorea and Okeania.</title>
        <authorList>
            <person name="Ferreira Leao T."/>
            <person name="Wang M."/>
            <person name="Moss N."/>
            <person name="Da Silva R."/>
            <person name="Sanders J."/>
            <person name="Nurk S."/>
            <person name="Gurevich A."/>
            <person name="Humphrey G."/>
            <person name="Reher R."/>
            <person name="Zhu Q."/>
            <person name="Belda-Ferre P."/>
            <person name="Glukhov E."/>
            <person name="Rex R."/>
            <person name="Dorrestein P.C."/>
            <person name="Knight R."/>
            <person name="Pevzner P."/>
            <person name="Gerwick W.H."/>
            <person name="Gerwick L."/>
        </authorList>
    </citation>
    <scope>NUCLEOTIDE SEQUENCE</scope>
    <source>
        <strain evidence="1">SIO1C4</strain>
    </source>
</reference>
<name>A0A6B3NEM1_9CYAN</name>
<gene>
    <name evidence="1" type="ORF">F6J89_17500</name>
</gene>
<organism evidence="1">
    <name type="scientific">Symploca sp. SIO1C4</name>
    <dbReference type="NCBI Taxonomy" id="2607765"/>
    <lineage>
        <taxon>Bacteria</taxon>
        <taxon>Bacillati</taxon>
        <taxon>Cyanobacteriota</taxon>
        <taxon>Cyanophyceae</taxon>
        <taxon>Coleofasciculales</taxon>
        <taxon>Coleofasciculaceae</taxon>
        <taxon>Symploca</taxon>
    </lineage>
</organism>
<proteinExistence type="predicted"/>
<comment type="caution">
    <text evidence="1">The sequence shown here is derived from an EMBL/GenBank/DDBJ whole genome shotgun (WGS) entry which is preliminary data.</text>
</comment>
<accession>A0A6B3NEM1</accession>
<evidence type="ECO:0000313" key="1">
    <source>
        <dbReference type="EMBL" id="NER29365.1"/>
    </source>
</evidence>
<dbReference type="AlphaFoldDB" id="A0A6B3NEM1"/>
<sequence>MSFSKLPNNLPVPIDDGAARHLQGMTLPNVSLKATNGNLINIGYITGFVVITFTQ</sequence>
<feature type="non-terminal residue" evidence="1">
    <location>
        <position position="55"/>
    </location>
</feature>